<keyword evidence="1" id="KW-0479">Metal-binding</keyword>
<dbReference type="PROSITE" id="PS50966">
    <property type="entry name" value="ZF_SWIM"/>
    <property type="match status" value="1"/>
</dbReference>
<protein>
    <recommendedName>
        <fullName evidence="3">SWIM-type domain-containing protein</fullName>
    </recommendedName>
</protein>
<accession>A0A836B450</accession>
<sequence>MTSRDRAAAATAAAAGAPAAAGASSGNLDEERRQQILRNLHAMLDLGLLHDPAELQRLAAAPQLPAPHPRHDVKRPRVKKEPHEPTRKGLLDGAGGSDEAAAVEPPSVQTPPQRRRAASAARRQEPGGGEEGRPEQGAARRLRAQDDDEDAAKRRAAAQAQKLRELEVEGLAGFDESSASFSVCGSTGNTYQVVLSDAKRTCTCPDHRFRRHDCKHIKLVLAKLHIPRQPKRWREVCVT</sequence>
<comment type="caution">
    <text evidence="4">The sequence shown here is derived from an EMBL/GenBank/DDBJ whole genome shotgun (WGS) entry which is preliminary data.</text>
</comment>
<evidence type="ECO:0000313" key="4">
    <source>
        <dbReference type="EMBL" id="KAG2446873.1"/>
    </source>
</evidence>
<dbReference type="OrthoDB" id="2122982at2759"/>
<organism evidence="4 5">
    <name type="scientific">Chlamydomonas schloesseri</name>
    <dbReference type="NCBI Taxonomy" id="2026947"/>
    <lineage>
        <taxon>Eukaryota</taxon>
        <taxon>Viridiplantae</taxon>
        <taxon>Chlorophyta</taxon>
        <taxon>core chlorophytes</taxon>
        <taxon>Chlorophyceae</taxon>
        <taxon>CS clade</taxon>
        <taxon>Chlamydomonadales</taxon>
        <taxon>Chlamydomonadaceae</taxon>
        <taxon>Chlamydomonas</taxon>
    </lineage>
</organism>
<keyword evidence="1" id="KW-0862">Zinc</keyword>
<proteinExistence type="predicted"/>
<feature type="region of interest" description="Disordered" evidence="2">
    <location>
        <begin position="1"/>
        <end position="29"/>
    </location>
</feature>
<name>A0A836B450_9CHLO</name>
<evidence type="ECO:0000259" key="3">
    <source>
        <dbReference type="PROSITE" id="PS50966"/>
    </source>
</evidence>
<evidence type="ECO:0000256" key="2">
    <source>
        <dbReference type="SAM" id="MobiDB-lite"/>
    </source>
</evidence>
<dbReference type="Proteomes" id="UP000613740">
    <property type="component" value="Unassembled WGS sequence"/>
</dbReference>
<gene>
    <name evidence="4" type="ORF">HYH02_008029</name>
</gene>
<dbReference type="GO" id="GO:0008270">
    <property type="term" value="F:zinc ion binding"/>
    <property type="evidence" value="ECO:0007669"/>
    <property type="project" value="UniProtKB-KW"/>
</dbReference>
<dbReference type="InterPro" id="IPR007527">
    <property type="entry name" value="Znf_SWIM"/>
</dbReference>
<feature type="domain" description="SWIM-type" evidence="3">
    <location>
        <begin position="191"/>
        <end position="225"/>
    </location>
</feature>
<feature type="region of interest" description="Disordered" evidence="2">
    <location>
        <begin position="60"/>
        <end position="155"/>
    </location>
</feature>
<feature type="compositionally biased region" description="Basic and acidic residues" evidence="2">
    <location>
        <begin position="79"/>
        <end position="90"/>
    </location>
</feature>
<keyword evidence="5" id="KW-1185">Reference proteome</keyword>
<dbReference type="AlphaFoldDB" id="A0A836B450"/>
<feature type="compositionally biased region" description="Basic and acidic residues" evidence="2">
    <location>
        <begin position="122"/>
        <end position="134"/>
    </location>
</feature>
<evidence type="ECO:0000313" key="5">
    <source>
        <dbReference type="Proteomes" id="UP000613740"/>
    </source>
</evidence>
<keyword evidence="1" id="KW-0863">Zinc-finger</keyword>
<dbReference type="Pfam" id="PF04434">
    <property type="entry name" value="SWIM"/>
    <property type="match status" value="1"/>
</dbReference>
<reference evidence="4" key="1">
    <citation type="journal article" date="2020" name="bioRxiv">
        <title>Comparative genomics of Chlamydomonas.</title>
        <authorList>
            <person name="Craig R.J."/>
            <person name="Hasan A.R."/>
            <person name="Ness R.W."/>
            <person name="Keightley P.D."/>
        </authorList>
    </citation>
    <scope>NUCLEOTIDE SEQUENCE</scope>
    <source>
        <strain evidence="4">CCAP 11/173</strain>
    </source>
</reference>
<evidence type="ECO:0000256" key="1">
    <source>
        <dbReference type="PROSITE-ProRule" id="PRU00325"/>
    </source>
</evidence>
<dbReference type="EMBL" id="JAEHOD010000024">
    <property type="protein sequence ID" value="KAG2446873.1"/>
    <property type="molecule type" value="Genomic_DNA"/>
</dbReference>
<feature type="compositionally biased region" description="Low complexity" evidence="2">
    <location>
        <begin position="8"/>
        <end position="23"/>
    </location>
</feature>